<proteinExistence type="predicted"/>
<feature type="region of interest" description="Disordered" evidence="1">
    <location>
        <begin position="17"/>
        <end position="67"/>
    </location>
</feature>
<dbReference type="EMBL" id="CP108200">
    <property type="protein sequence ID" value="WTS00024.1"/>
    <property type="molecule type" value="Genomic_DNA"/>
</dbReference>
<feature type="compositionally biased region" description="Polar residues" evidence="1">
    <location>
        <begin position="17"/>
        <end position="26"/>
    </location>
</feature>
<dbReference type="RefSeq" id="WP_406134197.1">
    <property type="nucleotide sequence ID" value="NZ_CP108200.1"/>
</dbReference>
<evidence type="ECO:0000256" key="1">
    <source>
        <dbReference type="SAM" id="MobiDB-lite"/>
    </source>
</evidence>
<dbReference type="Proteomes" id="UP001622731">
    <property type="component" value="Chromosome"/>
</dbReference>
<evidence type="ECO:0000313" key="3">
    <source>
        <dbReference type="Proteomes" id="UP001622731"/>
    </source>
</evidence>
<feature type="region of interest" description="Disordered" evidence="1">
    <location>
        <begin position="80"/>
        <end position="188"/>
    </location>
</feature>
<gene>
    <name evidence="2" type="ORF">OHB34_19770</name>
</gene>
<sequence length="188" mass="19307">MRGGALFAHLTWERLTSANASSSSPGLPTPAARDWRGGGQRGQLPTAVGSLLPTPSTSENTGAGHAAQGGMNLRHVVSLLPTPRASENENRQTRRSPSQEAGTHGKSLAAEMGSLLPTPRATDGSNGAVSRTQATDRRVQSGTANLPEVAVSAFPNRASGGASTPKRSRGGRRSSSAPPPGQLTLWDG</sequence>
<organism evidence="2 3">
    <name type="scientific">Streptomyces anthocyanicus</name>
    <dbReference type="NCBI Taxonomy" id="68174"/>
    <lineage>
        <taxon>Bacteria</taxon>
        <taxon>Bacillati</taxon>
        <taxon>Actinomycetota</taxon>
        <taxon>Actinomycetes</taxon>
        <taxon>Kitasatosporales</taxon>
        <taxon>Streptomycetaceae</taxon>
        <taxon>Streptomyces</taxon>
        <taxon>Streptomyces violaceoruber group</taxon>
    </lineage>
</organism>
<keyword evidence="3" id="KW-1185">Reference proteome</keyword>
<name>A0ABZ1MD37_9ACTN</name>
<reference evidence="2 3" key="1">
    <citation type="submission" date="2022-10" db="EMBL/GenBank/DDBJ databases">
        <title>The complete genomes of actinobacterial strains from the NBC collection.</title>
        <authorList>
            <person name="Joergensen T.S."/>
            <person name="Alvarez Arevalo M."/>
            <person name="Sterndorff E.B."/>
            <person name="Faurdal D."/>
            <person name="Vuksanovic O."/>
            <person name="Mourched A.-S."/>
            <person name="Charusanti P."/>
            <person name="Shaw S."/>
            <person name="Blin K."/>
            <person name="Weber T."/>
        </authorList>
    </citation>
    <scope>NUCLEOTIDE SEQUENCE [LARGE SCALE GENOMIC DNA]</scope>
    <source>
        <strain evidence="2 3">NBC_00116</strain>
    </source>
</reference>
<feature type="compositionally biased region" description="Polar residues" evidence="1">
    <location>
        <begin position="123"/>
        <end position="133"/>
    </location>
</feature>
<evidence type="ECO:0000313" key="2">
    <source>
        <dbReference type="EMBL" id="WTS00024.1"/>
    </source>
</evidence>
<accession>A0ABZ1MD37</accession>
<protein>
    <submittedName>
        <fullName evidence="2">Uncharacterized protein</fullName>
    </submittedName>
</protein>